<dbReference type="PANTHER" id="PTHR10954:SF18">
    <property type="entry name" value="RIBONUCLEASE HII"/>
    <property type="match status" value="1"/>
</dbReference>
<feature type="domain" description="RNase H type-2" evidence="14">
    <location>
        <begin position="8"/>
        <end position="203"/>
    </location>
</feature>
<comment type="similarity">
    <text evidence="5">Belongs to the RNase HII family.</text>
</comment>
<protein>
    <recommendedName>
        <fullName evidence="7">Ribonuclease HII</fullName>
        <ecNumber evidence="6">3.1.26.4</ecNumber>
    </recommendedName>
</protein>
<evidence type="ECO:0000256" key="4">
    <source>
        <dbReference type="ARBA" id="ARBA00004496"/>
    </source>
</evidence>
<evidence type="ECO:0000256" key="11">
    <source>
        <dbReference type="ARBA" id="ARBA00022759"/>
    </source>
</evidence>
<keyword evidence="8" id="KW-0963">Cytoplasm</keyword>
<comment type="catalytic activity">
    <reaction evidence="1">
        <text>Endonucleolytic cleavage to 5'-phosphomonoester.</text>
        <dbReference type="EC" id="3.1.26.4"/>
    </reaction>
</comment>
<evidence type="ECO:0000256" key="9">
    <source>
        <dbReference type="ARBA" id="ARBA00022722"/>
    </source>
</evidence>
<dbReference type="CDD" id="cd07182">
    <property type="entry name" value="RNase_HII_bacteria_HII_like"/>
    <property type="match status" value="1"/>
</dbReference>
<dbReference type="AlphaFoldDB" id="A0A6C0HW09"/>
<dbReference type="InterPro" id="IPR024567">
    <property type="entry name" value="RNase_HII/HIII_dom"/>
</dbReference>
<keyword evidence="9" id="KW-0540">Nuclease</keyword>
<dbReference type="Gene3D" id="3.30.420.10">
    <property type="entry name" value="Ribonuclease H-like superfamily/Ribonuclease H"/>
    <property type="match status" value="1"/>
</dbReference>
<dbReference type="InterPro" id="IPR036397">
    <property type="entry name" value="RNaseH_sf"/>
</dbReference>
<evidence type="ECO:0000313" key="15">
    <source>
        <dbReference type="EMBL" id="QHT84600.1"/>
    </source>
</evidence>
<organism evidence="15">
    <name type="scientific">viral metagenome</name>
    <dbReference type="NCBI Taxonomy" id="1070528"/>
    <lineage>
        <taxon>unclassified sequences</taxon>
        <taxon>metagenomes</taxon>
        <taxon>organismal metagenomes</taxon>
    </lineage>
</organism>
<accession>A0A6C0HW09</accession>
<evidence type="ECO:0000256" key="5">
    <source>
        <dbReference type="ARBA" id="ARBA00007383"/>
    </source>
</evidence>
<name>A0A6C0HW09_9ZZZZ</name>
<evidence type="ECO:0000256" key="8">
    <source>
        <dbReference type="ARBA" id="ARBA00022490"/>
    </source>
</evidence>
<evidence type="ECO:0000256" key="2">
    <source>
        <dbReference type="ARBA" id="ARBA00001936"/>
    </source>
</evidence>
<sequence length="203" mass="23208">MLKYKNNINEIGLDEAGRGPLIGRVYAGAVIWEQEKECDIIKDSKKLTPKKRAIALDWIKNNIKYWGVGYADEKEIDKINILNATKLAMDRAIDNLKTTKGYKYTENVSYLLIDGTGWEKKFKNYNVESIIKGDSLYYSIAAASIIAKEHHDMYIRELISIDPTLDEKYSLSSNMGYPTAKHFDGIKKHGCSEYHRKSFKGVL</sequence>
<dbReference type="InterPro" id="IPR022898">
    <property type="entry name" value="RNase_HII"/>
</dbReference>
<evidence type="ECO:0000259" key="14">
    <source>
        <dbReference type="PROSITE" id="PS51975"/>
    </source>
</evidence>
<comment type="subcellular location">
    <subcellularLocation>
        <location evidence="4">Cytoplasm</location>
    </subcellularLocation>
</comment>
<dbReference type="GO" id="GO:0003723">
    <property type="term" value="F:RNA binding"/>
    <property type="evidence" value="ECO:0007669"/>
    <property type="project" value="InterPro"/>
</dbReference>
<evidence type="ECO:0000256" key="6">
    <source>
        <dbReference type="ARBA" id="ARBA00012180"/>
    </source>
</evidence>
<dbReference type="Pfam" id="PF01351">
    <property type="entry name" value="RNase_HII"/>
    <property type="match status" value="1"/>
</dbReference>
<dbReference type="GO" id="GO:0006298">
    <property type="term" value="P:mismatch repair"/>
    <property type="evidence" value="ECO:0007669"/>
    <property type="project" value="TreeGrafter"/>
</dbReference>
<comment type="cofactor">
    <cofactor evidence="3">
        <name>Mg(2+)</name>
        <dbReference type="ChEBI" id="CHEBI:18420"/>
    </cofactor>
</comment>
<dbReference type="InterPro" id="IPR001352">
    <property type="entry name" value="RNase_HII/HIII"/>
</dbReference>
<keyword evidence="11" id="KW-0255">Endonuclease</keyword>
<dbReference type="PROSITE" id="PS51975">
    <property type="entry name" value="RNASE_H_2"/>
    <property type="match status" value="1"/>
</dbReference>
<evidence type="ECO:0000256" key="1">
    <source>
        <dbReference type="ARBA" id="ARBA00000077"/>
    </source>
</evidence>
<evidence type="ECO:0000256" key="12">
    <source>
        <dbReference type="ARBA" id="ARBA00022801"/>
    </source>
</evidence>
<reference evidence="15" key="1">
    <citation type="journal article" date="2020" name="Nature">
        <title>Giant virus diversity and host interactions through global metagenomics.</title>
        <authorList>
            <person name="Schulz F."/>
            <person name="Roux S."/>
            <person name="Paez-Espino D."/>
            <person name="Jungbluth S."/>
            <person name="Walsh D.A."/>
            <person name="Denef V.J."/>
            <person name="McMahon K.D."/>
            <person name="Konstantinidis K.T."/>
            <person name="Eloe-Fadrosh E.A."/>
            <person name="Kyrpides N.C."/>
            <person name="Woyke T."/>
        </authorList>
    </citation>
    <scope>NUCLEOTIDE SEQUENCE</scope>
    <source>
        <strain evidence="15">GVMAG-M-3300023184-177</strain>
    </source>
</reference>
<dbReference type="SUPFAM" id="SSF53098">
    <property type="entry name" value="Ribonuclease H-like"/>
    <property type="match status" value="1"/>
</dbReference>
<dbReference type="GO" id="GO:0004523">
    <property type="term" value="F:RNA-DNA hybrid ribonuclease activity"/>
    <property type="evidence" value="ECO:0007669"/>
    <property type="project" value="UniProtKB-EC"/>
</dbReference>
<proteinExistence type="inferred from homology"/>
<dbReference type="GO" id="GO:0046872">
    <property type="term" value="F:metal ion binding"/>
    <property type="evidence" value="ECO:0007669"/>
    <property type="project" value="UniProtKB-KW"/>
</dbReference>
<dbReference type="EC" id="3.1.26.4" evidence="6"/>
<evidence type="ECO:0000256" key="13">
    <source>
        <dbReference type="ARBA" id="ARBA00023211"/>
    </source>
</evidence>
<evidence type="ECO:0000256" key="7">
    <source>
        <dbReference type="ARBA" id="ARBA00019179"/>
    </source>
</evidence>
<keyword evidence="10" id="KW-0479">Metal-binding</keyword>
<dbReference type="GO" id="GO:0005737">
    <property type="term" value="C:cytoplasm"/>
    <property type="evidence" value="ECO:0007669"/>
    <property type="project" value="UniProtKB-SubCell"/>
</dbReference>
<keyword evidence="13" id="KW-0464">Manganese</keyword>
<dbReference type="InterPro" id="IPR012337">
    <property type="entry name" value="RNaseH-like_sf"/>
</dbReference>
<comment type="cofactor">
    <cofactor evidence="2">
        <name>Mn(2+)</name>
        <dbReference type="ChEBI" id="CHEBI:29035"/>
    </cofactor>
</comment>
<dbReference type="EMBL" id="MN740020">
    <property type="protein sequence ID" value="QHT84600.1"/>
    <property type="molecule type" value="Genomic_DNA"/>
</dbReference>
<evidence type="ECO:0000256" key="3">
    <source>
        <dbReference type="ARBA" id="ARBA00001946"/>
    </source>
</evidence>
<dbReference type="PANTHER" id="PTHR10954">
    <property type="entry name" value="RIBONUCLEASE H2 SUBUNIT A"/>
    <property type="match status" value="1"/>
</dbReference>
<dbReference type="GO" id="GO:0043137">
    <property type="term" value="P:DNA replication, removal of RNA primer"/>
    <property type="evidence" value="ECO:0007669"/>
    <property type="project" value="TreeGrafter"/>
</dbReference>
<dbReference type="NCBIfam" id="NF000595">
    <property type="entry name" value="PRK00015.1-3"/>
    <property type="match status" value="1"/>
</dbReference>
<dbReference type="GO" id="GO:0032299">
    <property type="term" value="C:ribonuclease H2 complex"/>
    <property type="evidence" value="ECO:0007669"/>
    <property type="project" value="TreeGrafter"/>
</dbReference>
<evidence type="ECO:0000256" key="10">
    <source>
        <dbReference type="ARBA" id="ARBA00022723"/>
    </source>
</evidence>
<keyword evidence="12" id="KW-0378">Hydrolase</keyword>